<dbReference type="InterPro" id="IPR001242">
    <property type="entry name" value="Condensation_dom"/>
</dbReference>
<dbReference type="Proteomes" id="UP000663852">
    <property type="component" value="Unassembled WGS sequence"/>
</dbReference>
<evidence type="ECO:0000259" key="1">
    <source>
        <dbReference type="Pfam" id="PF00668"/>
    </source>
</evidence>
<dbReference type="GO" id="GO:0031177">
    <property type="term" value="F:phosphopantetheine binding"/>
    <property type="evidence" value="ECO:0007669"/>
    <property type="project" value="TreeGrafter"/>
</dbReference>
<dbReference type="Pfam" id="PF00668">
    <property type="entry name" value="Condensation"/>
    <property type="match status" value="2"/>
</dbReference>
<name>A0A815WAS7_ADIRI</name>
<evidence type="ECO:0000313" key="2">
    <source>
        <dbReference type="EMBL" id="CAF1543501.1"/>
    </source>
</evidence>
<accession>A0A815WAS7</accession>
<feature type="domain" description="Condensation" evidence="1">
    <location>
        <begin position="33"/>
        <end position="482"/>
    </location>
</feature>
<dbReference type="Gene3D" id="3.30.559.30">
    <property type="entry name" value="Nonribosomal peptide synthetase, condensation domain"/>
    <property type="match status" value="2"/>
</dbReference>
<dbReference type="PANTHER" id="PTHR45527">
    <property type="entry name" value="NONRIBOSOMAL PEPTIDE SYNTHETASE"/>
    <property type="match status" value="1"/>
</dbReference>
<organism evidence="2 3">
    <name type="scientific">Adineta ricciae</name>
    <name type="common">Rotifer</name>
    <dbReference type="NCBI Taxonomy" id="249248"/>
    <lineage>
        <taxon>Eukaryota</taxon>
        <taxon>Metazoa</taxon>
        <taxon>Spiralia</taxon>
        <taxon>Gnathifera</taxon>
        <taxon>Rotifera</taxon>
        <taxon>Eurotatoria</taxon>
        <taxon>Bdelloidea</taxon>
        <taxon>Adinetida</taxon>
        <taxon>Adinetidae</taxon>
        <taxon>Adineta</taxon>
    </lineage>
</organism>
<dbReference type="OrthoDB" id="10389430at2759"/>
<sequence>MRAVLSQKIRNKKILLQPSHGTITATGLQQSVASFAQQRVWLDEKSQNDFSKSLTSNNVVLPLVIRSGTMSIERIRSSVITILKQHTILRTAVYLDQNQDKLLQKVQSDVGINNCSFEITKRTVLSTDEIAGLLKNELTNSFSNLDLGLVLRCHLIKTGRNADDGLLKPNDLIVFVFHQIAFDYNSIGPFIIAFTEAYDEITTNITNLQYIDYTLYEQIQLANGNQNLNINKAQQFWSTLMSDYKPYGRNLSITTPTHETNKRSGQGLSATFDLDSNVVRAQIEFASIYNVSMFDLGLACYFIFLYELNNGMIDDMCVVCPSDNRPLNETKSMIGTFINMLPYRIGIDPNQSFINFVQRVHTLCVDISEHDQLPYQTIMKIADKSHLWKLPFCFQYDSVDLLSTEEMVLEAKTKDATLELYIDEVWLHSKGLVSNDLTLTMIHNYHERKTHYIFGCSTDCYEERAASEMCRHFENFLSYFFYKSSTATGFKNTQLSISNLSHRLSDIKQLPKVTFKQQATVAQTLFLTGSNFETDEKYSLALTEDIHNIGPNNKLEDTITNIWHGLIHTEPDSYKTQKNFDSTISNTTSFFSLGDDSLPLQPYRSYQSVFHSDTDVLSIRTFLEHDTLAEHAKLLKTAIKDNAQSREWHTLHINHGIASFAQERIFIDERVRFSNKIAIYNEMVVVRPVKGSLSISRLLRALRTVLEKHHILRTCLILDNSENKLRQCITDRHHTFSFTNEQTFETDNELNSLIYKGKVHRDRFDLLSGRIFDCQVLRKRQLFNANYDTEQITDSDVLIFGFHHTVCDRLSFQNFLKVLSLAYNNHEICSEEKQPLQYIDYAVLERVMDMTLSREFWYLQLDAYSFQCPFPFTIDRHRLPTDQRSGIASTAQITFDDDVLSSFLNYASTYHLTFFQLGLAIFYAFLFKISHGLTDLCVSCLNANRYRSELQDMIGMFVSTLPHRLQLDCSWSFDELVKHVRDKCLSILEYSNCPLQYILADFHLNQSNVSFLETLFDFITVTPNFDQPSFDEIILADVPLRQSCTVAKFDFAMTFFYNSTSDDHKLHCSLVCSHDIFDETTVMTLGRRFNHFVEPLFSSNPKIKRIDTYHSCISNINLILPEEADEIWNVVFCRQIHVLDDGKYSLIYM</sequence>
<gene>
    <name evidence="2" type="ORF">EDS130_LOCUS45492</name>
</gene>
<dbReference type="InterPro" id="IPR023213">
    <property type="entry name" value="CAT-like_dom_sf"/>
</dbReference>
<dbReference type="GO" id="GO:0003824">
    <property type="term" value="F:catalytic activity"/>
    <property type="evidence" value="ECO:0007669"/>
    <property type="project" value="InterPro"/>
</dbReference>
<protein>
    <recommendedName>
        <fullName evidence="1">Condensation domain-containing protein</fullName>
    </recommendedName>
</protein>
<dbReference type="Gene3D" id="3.30.559.10">
    <property type="entry name" value="Chloramphenicol acetyltransferase-like domain"/>
    <property type="match status" value="2"/>
</dbReference>
<evidence type="ECO:0000313" key="3">
    <source>
        <dbReference type="Proteomes" id="UP000663852"/>
    </source>
</evidence>
<dbReference type="GO" id="GO:0043041">
    <property type="term" value="P:amino acid activation for nonribosomal peptide biosynthetic process"/>
    <property type="evidence" value="ECO:0007669"/>
    <property type="project" value="TreeGrafter"/>
</dbReference>
<dbReference type="AlphaFoldDB" id="A0A815WAS7"/>
<reference evidence="2" key="1">
    <citation type="submission" date="2021-02" db="EMBL/GenBank/DDBJ databases">
        <authorList>
            <person name="Nowell W R."/>
        </authorList>
    </citation>
    <scope>NUCLEOTIDE SEQUENCE</scope>
</reference>
<dbReference type="GO" id="GO:0005737">
    <property type="term" value="C:cytoplasm"/>
    <property type="evidence" value="ECO:0007669"/>
    <property type="project" value="TreeGrafter"/>
</dbReference>
<proteinExistence type="predicted"/>
<dbReference type="GO" id="GO:0044550">
    <property type="term" value="P:secondary metabolite biosynthetic process"/>
    <property type="evidence" value="ECO:0007669"/>
    <property type="project" value="TreeGrafter"/>
</dbReference>
<dbReference type="SUPFAM" id="SSF52777">
    <property type="entry name" value="CoA-dependent acyltransferases"/>
    <property type="match status" value="4"/>
</dbReference>
<feature type="domain" description="Condensation" evidence="1">
    <location>
        <begin position="657"/>
        <end position="1097"/>
    </location>
</feature>
<dbReference type="EMBL" id="CAJNOJ010001126">
    <property type="protein sequence ID" value="CAF1543501.1"/>
    <property type="molecule type" value="Genomic_DNA"/>
</dbReference>
<dbReference type="PANTHER" id="PTHR45527:SF1">
    <property type="entry name" value="FATTY ACID SYNTHASE"/>
    <property type="match status" value="1"/>
</dbReference>
<comment type="caution">
    <text evidence="2">The sequence shown here is derived from an EMBL/GenBank/DDBJ whole genome shotgun (WGS) entry which is preliminary data.</text>
</comment>